<evidence type="ECO:0000256" key="5">
    <source>
        <dbReference type="PROSITE-ProRule" id="PRU00169"/>
    </source>
</evidence>
<dbReference type="EMBL" id="AP022595">
    <property type="protein sequence ID" value="BBY59012.1"/>
    <property type="molecule type" value="Genomic_DNA"/>
</dbReference>
<keyword evidence="3 8" id="KW-0238">DNA-binding</keyword>
<dbReference type="InterPro" id="IPR058245">
    <property type="entry name" value="NreC/VraR/RcsB-like_REC"/>
</dbReference>
<dbReference type="PANTHER" id="PTHR43214:SF24">
    <property type="entry name" value="TRANSCRIPTIONAL REGULATORY PROTEIN NARL-RELATED"/>
    <property type="match status" value="1"/>
</dbReference>
<keyword evidence="4" id="KW-0804">Transcription</keyword>
<keyword evidence="2" id="KW-0805">Transcription regulation</keyword>
<dbReference type="CDD" id="cd17535">
    <property type="entry name" value="REC_NarL-like"/>
    <property type="match status" value="1"/>
</dbReference>
<dbReference type="InterPro" id="IPR000792">
    <property type="entry name" value="Tscrpt_reg_LuxR_C"/>
</dbReference>
<dbReference type="GO" id="GO:0000160">
    <property type="term" value="P:phosphorelay signal transduction system"/>
    <property type="evidence" value="ECO:0007669"/>
    <property type="project" value="InterPro"/>
</dbReference>
<reference evidence="8 9" key="1">
    <citation type="journal article" date="2019" name="Emerg. Microbes Infect.">
        <title>Comprehensive subspecies identification of 175 nontuberculous mycobacteria species based on 7547 genomic profiles.</title>
        <authorList>
            <person name="Matsumoto Y."/>
            <person name="Kinjo T."/>
            <person name="Motooka D."/>
            <person name="Nabeya D."/>
            <person name="Jung N."/>
            <person name="Uechi K."/>
            <person name="Horii T."/>
            <person name="Iida T."/>
            <person name="Fujita J."/>
            <person name="Nakamura S."/>
        </authorList>
    </citation>
    <scope>NUCLEOTIDE SEQUENCE [LARGE SCALE GENOMIC DNA]</scope>
    <source>
        <strain evidence="8 9">JCM 30395</strain>
    </source>
</reference>
<protein>
    <submittedName>
        <fullName evidence="8">DNA-binding response regulator</fullName>
    </submittedName>
</protein>
<dbReference type="PANTHER" id="PTHR43214">
    <property type="entry name" value="TWO-COMPONENT RESPONSE REGULATOR"/>
    <property type="match status" value="1"/>
</dbReference>
<accession>A0A7I7SPU9</accession>
<dbReference type="Gene3D" id="3.40.50.2300">
    <property type="match status" value="1"/>
</dbReference>
<dbReference type="CDD" id="cd06170">
    <property type="entry name" value="LuxR_C_like"/>
    <property type="match status" value="1"/>
</dbReference>
<evidence type="ECO:0000256" key="1">
    <source>
        <dbReference type="ARBA" id="ARBA00022553"/>
    </source>
</evidence>
<evidence type="ECO:0000313" key="8">
    <source>
        <dbReference type="EMBL" id="BBY59012.1"/>
    </source>
</evidence>
<gene>
    <name evidence="8" type="ORF">MSAR_21480</name>
</gene>
<dbReference type="InterPro" id="IPR039420">
    <property type="entry name" value="WalR-like"/>
</dbReference>
<evidence type="ECO:0000313" key="9">
    <source>
        <dbReference type="Proteomes" id="UP000466445"/>
    </source>
</evidence>
<evidence type="ECO:0000256" key="3">
    <source>
        <dbReference type="ARBA" id="ARBA00023125"/>
    </source>
</evidence>
<evidence type="ECO:0000259" key="6">
    <source>
        <dbReference type="PROSITE" id="PS50043"/>
    </source>
</evidence>
<feature type="domain" description="HTH luxR-type" evidence="6">
    <location>
        <begin position="156"/>
        <end position="221"/>
    </location>
</feature>
<sequence>MTSQRAGGLRVVLAEDAPLLRTGIVTVLESDGFQVCAAVDTADDLREAVRVYDPDVVITDVRMPPTHTDEGIRIAIELRRNAPGLPVVILSQYTSVGSLHQLLDRSADTGRGGLGYLLKDRVAHVRHFVDAVRDIVSGATLTDPEIVVALVGDSRRRGVLATLTPREEEVLGFMAQGLTNPQIAQRLVVSEAAIRKHVGGIFAKLPLSGDGDRRVLAVLAYLNESCTGPT</sequence>
<dbReference type="RefSeq" id="WP_407663889.1">
    <property type="nucleotide sequence ID" value="NZ_AP022595.1"/>
</dbReference>
<dbReference type="InterPro" id="IPR011006">
    <property type="entry name" value="CheY-like_superfamily"/>
</dbReference>
<dbReference type="PROSITE" id="PS50043">
    <property type="entry name" value="HTH_LUXR_2"/>
    <property type="match status" value="1"/>
</dbReference>
<name>A0A7I7SPU9_9MYCO</name>
<evidence type="ECO:0000256" key="2">
    <source>
        <dbReference type="ARBA" id="ARBA00023015"/>
    </source>
</evidence>
<dbReference type="SMART" id="SM00421">
    <property type="entry name" value="HTH_LUXR"/>
    <property type="match status" value="1"/>
</dbReference>
<dbReference type="Proteomes" id="UP000466445">
    <property type="component" value="Chromosome"/>
</dbReference>
<dbReference type="SMART" id="SM00448">
    <property type="entry name" value="REC"/>
    <property type="match status" value="1"/>
</dbReference>
<feature type="domain" description="Response regulatory" evidence="7">
    <location>
        <begin position="10"/>
        <end position="134"/>
    </location>
</feature>
<dbReference type="KEGG" id="msar:MSAR_21480"/>
<keyword evidence="1 5" id="KW-0597">Phosphoprotein</keyword>
<dbReference type="GO" id="GO:0003677">
    <property type="term" value="F:DNA binding"/>
    <property type="evidence" value="ECO:0007669"/>
    <property type="project" value="UniProtKB-KW"/>
</dbReference>
<dbReference type="PROSITE" id="PS50110">
    <property type="entry name" value="RESPONSE_REGULATORY"/>
    <property type="match status" value="1"/>
</dbReference>
<feature type="modified residue" description="4-aspartylphosphate" evidence="5">
    <location>
        <position position="60"/>
    </location>
</feature>
<evidence type="ECO:0000256" key="4">
    <source>
        <dbReference type="ARBA" id="ARBA00023163"/>
    </source>
</evidence>
<dbReference type="InterPro" id="IPR001789">
    <property type="entry name" value="Sig_transdc_resp-reg_receiver"/>
</dbReference>
<dbReference type="PRINTS" id="PR00038">
    <property type="entry name" value="HTHLUXR"/>
</dbReference>
<proteinExistence type="predicted"/>
<keyword evidence="9" id="KW-1185">Reference proteome</keyword>
<organism evidence="8 9">
    <name type="scientific">Mycolicibacterium sarraceniae</name>
    <dbReference type="NCBI Taxonomy" id="1534348"/>
    <lineage>
        <taxon>Bacteria</taxon>
        <taxon>Bacillati</taxon>
        <taxon>Actinomycetota</taxon>
        <taxon>Actinomycetes</taxon>
        <taxon>Mycobacteriales</taxon>
        <taxon>Mycobacteriaceae</taxon>
        <taxon>Mycolicibacterium</taxon>
    </lineage>
</organism>
<dbReference type="Pfam" id="PF00196">
    <property type="entry name" value="GerE"/>
    <property type="match status" value="1"/>
</dbReference>
<dbReference type="GO" id="GO:0006355">
    <property type="term" value="P:regulation of DNA-templated transcription"/>
    <property type="evidence" value="ECO:0007669"/>
    <property type="project" value="InterPro"/>
</dbReference>
<dbReference type="SUPFAM" id="SSF52172">
    <property type="entry name" value="CheY-like"/>
    <property type="match status" value="1"/>
</dbReference>
<dbReference type="Pfam" id="PF00072">
    <property type="entry name" value="Response_reg"/>
    <property type="match status" value="1"/>
</dbReference>
<evidence type="ECO:0000259" key="7">
    <source>
        <dbReference type="PROSITE" id="PS50110"/>
    </source>
</evidence>
<dbReference type="AlphaFoldDB" id="A0A7I7SPU9"/>